<proteinExistence type="predicted"/>
<evidence type="ECO:0000313" key="2">
    <source>
        <dbReference type="Proteomes" id="UP000007993"/>
    </source>
</evidence>
<organism evidence="1 2">
    <name type="scientific">Rhodopirellula baltica SH28</name>
    <dbReference type="NCBI Taxonomy" id="993517"/>
    <lineage>
        <taxon>Bacteria</taxon>
        <taxon>Pseudomonadati</taxon>
        <taxon>Planctomycetota</taxon>
        <taxon>Planctomycetia</taxon>
        <taxon>Pirellulales</taxon>
        <taxon>Pirellulaceae</taxon>
        <taxon>Rhodopirellula</taxon>
    </lineage>
</organism>
<sequence length="46" mass="5016">MDSSGLAADSSDCLVSNPSRYGLCFSVDEIFITSALEMQTFGEYTR</sequence>
<dbReference type="AlphaFoldDB" id="K5DG29"/>
<gene>
    <name evidence="1" type="ORF">RBSH_03312</name>
</gene>
<name>K5DG29_RHOBT</name>
<protein>
    <submittedName>
        <fullName evidence="1">Uncharacterized protein</fullName>
    </submittedName>
</protein>
<evidence type="ECO:0000313" key="1">
    <source>
        <dbReference type="EMBL" id="EKK01403.1"/>
    </source>
</evidence>
<dbReference type="PATRIC" id="fig|993517.3.peg.3595"/>
<accession>K5DG29</accession>
<reference evidence="1 2" key="1">
    <citation type="journal article" date="2013" name="Mar. Genomics">
        <title>Expression of sulfatases in Rhodopirellula baltica and the diversity of sulfatases in the genus Rhodopirellula.</title>
        <authorList>
            <person name="Wegner C.E."/>
            <person name="Richter-Heitmann T."/>
            <person name="Klindworth A."/>
            <person name="Klockow C."/>
            <person name="Richter M."/>
            <person name="Achstetter T."/>
            <person name="Glockner F.O."/>
            <person name="Harder J."/>
        </authorList>
    </citation>
    <scope>NUCLEOTIDE SEQUENCE [LARGE SCALE GENOMIC DNA]</scope>
    <source>
        <strain evidence="1 2">SH28</strain>
    </source>
</reference>
<dbReference type="EMBL" id="AMCW01000098">
    <property type="protein sequence ID" value="EKK01403.1"/>
    <property type="molecule type" value="Genomic_DNA"/>
</dbReference>
<comment type="caution">
    <text evidence="1">The sequence shown here is derived from an EMBL/GenBank/DDBJ whole genome shotgun (WGS) entry which is preliminary data.</text>
</comment>
<dbReference type="Proteomes" id="UP000007993">
    <property type="component" value="Unassembled WGS sequence"/>
</dbReference>